<keyword evidence="9" id="KW-0496">Mitochondrion</keyword>
<accession>A0A833VM66</accession>
<dbReference type="Pfam" id="PF04716">
    <property type="entry name" value="ETC_C1_NDUFA5"/>
    <property type="match status" value="1"/>
</dbReference>
<dbReference type="Proteomes" id="UP000655588">
    <property type="component" value="Unassembled WGS sequence"/>
</dbReference>
<keyword evidence="10" id="KW-0472">Membrane</keyword>
<keyword evidence="6" id="KW-0679">Respiratory chain</keyword>
<dbReference type="GO" id="GO:0022904">
    <property type="term" value="P:respiratory electron transport chain"/>
    <property type="evidence" value="ECO:0007669"/>
    <property type="project" value="InterPro"/>
</dbReference>
<evidence type="ECO:0000256" key="1">
    <source>
        <dbReference type="ARBA" id="ARBA00003195"/>
    </source>
</evidence>
<dbReference type="PANTHER" id="PTHR12653">
    <property type="entry name" value="NADH-UBIQUINONE OXIDOREDUCTASE 13 KD-B SUBUNIT"/>
    <property type="match status" value="1"/>
</dbReference>
<organism evidence="12 13">
    <name type="scientific">Frieseomelitta varia</name>
    <dbReference type="NCBI Taxonomy" id="561572"/>
    <lineage>
        <taxon>Eukaryota</taxon>
        <taxon>Metazoa</taxon>
        <taxon>Ecdysozoa</taxon>
        <taxon>Arthropoda</taxon>
        <taxon>Hexapoda</taxon>
        <taxon>Insecta</taxon>
        <taxon>Pterygota</taxon>
        <taxon>Neoptera</taxon>
        <taxon>Endopterygota</taxon>
        <taxon>Hymenoptera</taxon>
        <taxon>Apocrita</taxon>
        <taxon>Aculeata</taxon>
        <taxon>Apoidea</taxon>
        <taxon>Anthophila</taxon>
        <taxon>Apidae</taxon>
        <taxon>Frieseomelitta</taxon>
    </lineage>
</organism>
<keyword evidence="8" id="KW-0249">Electron transport</keyword>
<evidence type="ECO:0000256" key="2">
    <source>
        <dbReference type="ARBA" id="ARBA00004443"/>
    </source>
</evidence>
<comment type="function">
    <text evidence="1">Accessory subunit of the mitochondrial membrane respiratory chain NADH dehydrogenase (Complex I), that is believed not to be involved in catalysis. Complex I functions in the transfer of electrons from NADH to the respiratory chain. The immediate electron acceptor for the enzyme is believed to be ubiquinone.</text>
</comment>
<sequence length="250" mass="28772">MAKVLKKTTGLTGIAVCEHPRERLRLIYDRILRVADNFPKDYVYRKAVEDLAKERKNIVEQNEDVAVIEQKIGQGQIEEVIISARGELSLMQDMLNQKPWENLMEQAPPNQWTWPPHNEYLNKQMLIDVNPLGLEIDLSALHYSLHIVFRFNPLHLVLHALTYPCTIRNDTLRSHDVELDSPPKTYRFVPSRAYNETSMNNKFSTDKKKFITKEWEKKASMMKLQRIGSSDECTNDGGPVAVSIAAARTP</sequence>
<keyword evidence="5" id="KW-0813">Transport</keyword>
<evidence type="ECO:0000313" key="12">
    <source>
        <dbReference type="EMBL" id="KAF3423941.1"/>
    </source>
</evidence>
<dbReference type="GO" id="GO:0005743">
    <property type="term" value="C:mitochondrial inner membrane"/>
    <property type="evidence" value="ECO:0007669"/>
    <property type="project" value="UniProtKB-SubCell"/>
</dbReference>
<keyword evidence="13" id="KW-1185">Reference proteome</keyword>
<protein>
    <recommendedName>
        <fullName evidence="14">NADH dehydrogenase [ubiquinone] 1 alpha subcomplex subunit 5</fullName>
    </recommendedName>
</protein>
<evidence type="ECO:0000256" key="9">
    <source>
        <dbReference type="ARBA" id="ARBA00023128"/>
    </source>
</evidence>
<keyword evidence="7" id="KW-0999">Mitochondrion inner membrane</keyword>
<reference evidence="12" key="1">
    <citation type="submission" date="2019-11" db="EMBL/GenBank/DDBJ databases">
        <title>The nuclear and mitochondrial genomes of Frieseomelitta varia - a highly eusocial stingless bee (Meliponini) with a permanently sterile worker caste.</title>
        <authorList>
            <person name="Freitas F.C.P."/>
            <person name="Lourenco A.P."/>
            <person name="Nunes F.M.F."/>
            <person name="Paschoal A.R."/>
            <person name="Abreu F.C.P."/>
            <person name="Barbin F.O."/>
            <person name="Bataglia L."/>
            <person name="Cardoso-Junior C.A.M."/>
            <person name="Cervoni M.S."/>
            <person name="Silva S.R."/>
            <person name="Dalarmi F."/>
            <person name="Del Lama M.A."/>
            <person name="Depintor T.S."/>
            <person name="Ferreira K.M."/>
            <person name="Goria P.S."/>
            <person name="Jaskot M.C."/>
            <person name="Lago D.C."/>
            <person name="Luna-Lucena D."/>
            <person name="Moda L.M."/>
            <person name="Nascimento L."/>
            <person name="Pedrino M."/>
            <person name="Rabico F.O."/>
            <person name="Sanches F.C."/>
            <person name="Santos D.E."/>
            <person name="Santos C.G."/>
            <person name="Vieira J."/>
            <person name="Lopes T.F."/>
            <person name="Barchuk A.R."/>
            <person name="Hartfelder K."/>
            <person name="Simoes Z.L.P."/>
            <person name="Bitondi M.M.G."/>
            <person name="Pinheiro D.G."/>
        </authorList>
    </citation>
    <scope>NUCLEOTIDE SEQUENCE</scope>
    <source>
        <strain evidence="12">USP_RPSP 00005682</strain>
        <tissue evidence="12">Whole individual</tissue>
    </source>
</reference>
<dbReference type="PANTHER" id="PTHR12653:SF0">
    <property type="entry name" value="NADH DEHYDROGENASE [UBIQUINONE] 1 ALPHA SUBCOMPLEX SUBUNIT 5"/>
    <property type="match status" value="1"/>
</dbReference>
<evidence type="ECO:0008006" key="14">
    <source>
        <dbReference type="Google" id="ProtNLM"/>
    </source>
</evidence>
<comment type="similarity">
    <text evidence="3">Belongs to the complex I NDUFA5 subunit family.</text>
</comment>
<dbReference type="InterPro" id="IPR006806">
    <property type="entry name" value="NDUFA5"/>
</dbReference>
<evidence type="ECO:0000256" key="11">
    <source>
        <dbReference type="SAM" id="Coils"/>
    </source>
</evidence>
<keyword evidence="11" id="KW-0175">Coiled coil</keyword>
<evidence type="ECO:0000256" key="10">
    <source>
        <dbReference type="ARBA" id="ARBA00023136"/>
    </source>
</evidence>
<proteinExistence type="inferred from homology"/>
<evidence type="ECO:0000256" key="5">
    <source>
        <dbReference type="ARBA" id="ARBA00022448"/>
    </source>
</evidence>
<comment type="subcellular location">
    <subcellularLocation>
        <location evidence="2">Mitochondrion inner membrane</location>
        <topology evidence="2">Peripheral membrane protein</topology>
        <orientation evidence="2">Matrix side</orientation>
    </subcellularLocation>
</comment>
<evidence type="ECO:0000256" key="6">
    <source>
        <dbReference type="ARBA" id="ARBA00022660"/>
    </source>
</evidence>
<evidence type="ECO:0000313" key="13">
    <source>
        <dbReference type="Proteomes" id="UP000655588"/>
    </source>
</evidence>
<evidence type="ECO:0000256" key="7">
    <source>
        <dbReference type="ARBA" id="ARBA00022792"/>
    </source>
</evidence>
<feature type="coiled-coil region" evidence="11">
    <location>
        <begin position="44"/>
        <end position="71"/>
    </location>
</feature>
<gene>
    <name evidence="12" type="ORF">E2986_11793</name>
</gene>
<dbReference type="EMBL" id="WNWW01000518">
    <property type="protein sequence ID" value="KAF3423941.1"/>
    <property type="molecule type" value="Genomic_DNA"/>
</dbReference>
<evidence type="ECO:0000256" key="8">
    <source>
        <dbReference type="ARBA" id="ARBA00022982"/>
    </source>
</evidence>
<evidence type="ECO:0000256" key="4">
    <source>
        <dbReference type="ARBA" id="ARBA00011533"/>
    </source>
</evidence>
<comment type="subunit">
    <text evidence="4">Complex I is composed of 45 different subunits.</text>
</comment>
<dbReference type="AlphaFoldDB" id="A0A833VM66"/>
<name>A0A833VM66_9HYME</name>
<comment type="caution">
    <text evidence="12">The sequence shown here is derived from an EMBL/GenBank/DDBJ whole genome shotgun (WGS) entry which is preliminary data.</text>
</comment>
<evidence type="ECO:0000256" key="3">
    <source>
        <dbReference type="ARBA" id="ARBA00010261"/>
    </source>
</evidence>